<dbReference type="Gene3D" id="1.10.472.10">
    <property type="entry name" value="Cyclin-like"/>
    <property type="match status" value="1"/>
</dbReference>
<reference evidence="2 3" key="1">
    <citation type="journal article" date="2019" name="Int. J. Syst. Evol. Microbiol.">
        <title>The Global Catalogue of Microorganisms (GCM) 10K type strain sequencing project: providing services to taxonomists for standard genome sequencing and annotation.</title>
        <authorList>
            <consortium name="The Broad Institute Genomics Platform"/>
            <consortium name="The Broad Institute Genome Sequencing Center for Infectious Disease"/>
            <person name="Wu L."/>
            <person name="Ma J."/>
        </authorList>
    </citation>
    <scope>NUCLEOTIDE SEQUENCE [LARGE SCALE GENOMIC DNA]</scope>
    <source>
        <strain evidence="2 3">JCM 16330</strain>
    </source>
</reference>
<keyword evidence="3" id="KW-1185">Reference proteome</keyword>
<dbReference type="GO" id="GO:0017025">
    <property type="term" value="F:TBP-class protein binding"/>
    <property type="evidence" value="ECO:0007669"/>
    <property type="project" value="InterPro"/>
</dbReference>
<evidence type="ECO:0000313" key="3">
    <source>
        <dbReference type="Proteomes" id="UP001500837"/>
    </source>
</evidence>
<dbReference type="SUPFAM" id="SSF47954">
    <property type="entry name" value="Cyclin-like"/>
    <property type="match status" value="1"/>
</dbReference>
<organism evidence="2 3">
    <name type="scientific">Halarchaeum salinum</name>
    <dbReference type="NCBI Taxonomy" id="489912"/>
    <lineage>
        <taxon>Archaea</taxon>
        <taxon>Methanobacteriati</taxon>
        <taxon>Methanobacteriota</taxon>
        <taxon>Stenosarchaea group</taxon>
        <taxon>Halobacteria</taxon>
        <taxon>Halobacteriales</taxon>
        <taxon>Halobacteriaceae</taxon>
    </lineage>
</organism>
<name>A0AAV3SBC4_9EURY</name>
<dbReference type="Pfam" id="PF00382">
    <property type="entry name" value="TFIIB"/>
    <property type="match status" value="1"/>
</dbReference>
<comment type="caution">
    <text evidence="2">The sequence shown here is derived from an EMBL/GenBank/DDBJ whole genome shotgun (WGS) entry which is preliminary data.</text>
</comment>
<evidence type="ECO:0000259" key="1">
    <source>
        <dbReference type="Pfam" id="PF00382"/>
    </source>
</evidence>
<proteinExistence type="predicted"/>
<evidence type="ECO:0000313" key="2">
    <source>
        <dbReference type="EMBL" id="GAA0309365.1"/>
    </source>
</evidence>
<accession>A0AAV3SBC4</accession>
<dbReference type="InterPro" id="IPR036915">
    <property type="entry name" value="Cyclin-like_sf"/>
</dbReference>
<dbReference type="InterPro" id="IPR013150">
    <property type="entry name" value="TFIIB_cyclin"/>
</dbReference>
<dbReference type="EMBL" id="BAAABL010000072">
    <property type="protein sequence ID" value="GAA0309365.1"/>
    <property type="molecule type" value="Genomic_DNA"/>
</dbReference>
<sequence>MNGRSQAGVVAGCLYVAGIEVERRMTQARLANAADVSTATLRSRVEETRALEA</sequence>
<feature type="domain" description="Transcription factor TFIIB cyclin-like" evidence="1">
    <location>
        <begin position="2"/>
        <end position="47"/>
    </location>
</feature>
<protein>
    <recommendedName>
        <fullName evidence="1">Transcription factor TFIIB cyclin-like domain-containing protein</fullName>
    </recommendedName>
</protein>
<dbReference type="Proteomes" id="UP001500837">
    <property type="component" value="Unassembled WGS sequence"/>
</dbReference>
<gene>
    <name evidence="2" type="ORF">GCM10009066_23580</name>
</gene>
<dbReference type="AlphaFoldDB" id="A0AAV3SBC4"/>